<sequence length="205" mass="23392">PRIDEAQTTQNVITHNVAYQVDDLDAYDSDCDEINTAKVEFMANLSHYGSYDLPEVHNHDNVNHNRINQAVQAMPLSEQSDIVNQPTQVEVLKELPKVSMVNKSLKKLKHNLANYDVEKVLVITALKDNLRKLKGKSVVDEAIILHPMDPELLKVDVALLALKLQNNRTTHSDYLKHSQEETATLREIVEHERLLNLLNFLRLCV</sequence>
<name>A0A699KC91_TANCI</name>
<comment type="caution">
    <text evidence="1">The sequence shown here is derived from an EMBL/GenBank/DDBJ whole genome shotgun (WGS) entry which is preliminary data.</text>
</comment>
<dbReference type="AlphaFoldDB" id="A0A699KC91"/>
<accession>A0A699KC91</accession>
<proteinExistence type="predicted"/>
<organism evidence="1">
    <name type="scientific">Tanacetum cinerariifolium</name>
    <name type="common">Dalmatian daisy</name>
    <name type="synonym">Chrysanthemum cinerariifolium</name>
    <dbReference type="NCBI Taxonomy" id="118510"/>
    <lineage>
        <taxon>Eukaryota</taxon>
        <taxon>Viridiplantae</taxon>
        <taxon>Streptophyta</taxon>
        <taxon>Embryophyta</taxon>
        <taxon>Tracheophyta</taxon>
        <taxon>Spermatophyta</taxon>
        <taxon>Magnoliopsida</taxon>
        <taxon>eudicotyledons</taxon>
        <taxon>Gunneridae</taxon>
        <taxon>Pentapetalae</taxon>
        <taxon>asterids</taxon>
        <taxon>campanulids</taxon>
        <taxon>Asterales</taxon>
        <taxon>Asteraceae</taxon>
        <taxon>Asteroideae</taxon>
        <taxon>Anthemideae</taxon>
        <taxon>Anthemidinae</taxon>
        <taxon>Tanacetum</taxon>
    </lineage>
</organism>
<feature type="non-terminal residue" evidence="1">
    <location>
        <position position="1"/>
    </location>
</feature>
<gene>
    <name evidence="1" type="ORF">Tci_655982</name>
</gene>
<reference evidence="1" key="1">
    <citation type="journal article" date="2019" name="Sci. Rep.">
        <title>Draft genome of Tanacetum cinerariifolium, the natural source of mosquito coil.</title>
        <authorList>
            <person name="Yamashiro T."/>
            <person name="Shiraishi A."/>
            <person name="Satake H."/>
            <person name="Nakayama K."/>
        </authorList>
    </citation>
    <scope>NUCLEOTIDE SEQUENCE</scope>
</reference>
<feature type="non-terminal residue" evidence="1">
    <location>
        <position position="205"/>
    </location>
</feature>
<dbReference type="EMBL" id="BKCJ010498114">
    <property type="protein sequence ID" value="GFA84010.1"/>
    <property type="molecule type" value="Genomic_DNA"/>
</dbReference>
<evidence type="ECO:0000313" key="1">
    <source>
        <dbReference type="EMBL" id="GFA84010.1"/>
    </source>
</evidence>
<protein>
    <submittedName>
        <fullName evidence="1">Uncharacterized protein</fullName>
    </submittedName>
</protein>